<comment type="caution">
    <text evidence="13">The sequence shown here is derived from an EMBL/GenBank/DDBJ whole genome shotgun (WGS) entry which is preliminary data.</text>
</comment>
<evidence type="ECO:0000256" key="5">
    <source>
        <dbReference type="ARBA" id="ARBA00023065"/>
    </source>
</evidence>
<keyword evidence="3 11" id="KW-0812">Transmembrane</keyword>
<organism evidence="13 14">
    <name type="scientific">Compostibacter hankyongensis</name>
    <dbReference type="NCBI Taxonomy" id="1007089"/>
    <lineage>
        <taxon>Bacteria</taxon>
        <taxon>Pseudomonadati</taxon>
        <taxon>Bacteroidota</taxon>
        <taxon>Chitinophagia</taxon>
        <taxon>Chitinophagales</taxon>
        <taxon>Chitinophagaceae</taxon>
        <taxon>Compostibacter</taxon>
    </lineage>
</organism>
<accession>A0ABP8FVS1</accession>
<feature type="transmembrane region" description="Helical" evidence="11">
    <location>
        <begin position="290"/>
        <end position="311"/>
    </location>
</feature>
<evidence type="ECO:0000256" key="6">
    <source>
        <dbReference type="ARBA" id="ARBA00023136"/>
    </source>
</evidence>
<evidence type="ECO:0000256" key="8">
    <source>
        <dbReference type="ARBA" id="ARBA00023214"/>
    </source>
</evidence>
<evidence type="ECO:0000313" key="13">
    <source>
        <dbReference type="EMBL" id="GAA4312023.1"/>
    </source>
</evidence>
<feature type="domain" description="CBS" evidence="12">
    <location>
        <begin position="554"/>
        <end position="610"/>
    </location>
</feature>
<keyword evidence="9" id="KW-0407">Ion channel</keyword>
<dbReference type="InterPro" id="IPR000644">
    <property type="entry name" value="CBS_dom"/>
</dbReference>
<feature type="domain" description="CBS" evidence="12">
    <location>
        <begin position="489"/>
        <end position="547"/>
    </location>
</feature>
<feature type="transmembrane region" description="Helical" evidence="11">
    <location>
        <begin position="44"/>
        <end position="72"/>
    </location>
</feature>
<dbReference type="SUPFAM" id="SSF54631">
    <property type="entry name" value="CBS-domain pair"/>
    <property type="match status" value="1"/>
</dbReference>
<dbReference type="PRINTS" id="PR00762">
    <property type="entry name" value="CLCHANNEL"/>
</dbReference>
<evidence type="ECO:0000256" key="10">
    <source>
        <dbReference type="PROSITE-ProRule" id="PRU00703"/>
    </source>
</evidence>
<dbReference type="InterPro" id="IPR046342">
    <property type="entry name" value="CBS_dom_sf"/>
</dbReference>
<protein>
    <submittedName>
        <fullName evidence="13">Chloride channel protein</fullName>
    </submittedName>
</protein>
<feature type="transmembrane region" description="Helical" evidence="11">
    <location>
        <begin position="343"/>
        <end position="365"/>
    </location>
</feature>
<feature type="transmembrane region" description="Helical" evidence="11">
    <location>
        <begin position="377"/>
        <end position="397"/>
    </location>
</feature>
<dbReference type="PANTHER" id="PTHR43427:SF6">
    <property type="entry name" value="CHLORIDE CHANNEL PROTEIN CLC-E"/>
    <property type="match status" value="1"/>
</dbReference>
<evidence type="ECO:0000256" key="7">
    <source>
        <dbReference type="ARBA" id="ARBA00023173"/>
    </source>
</evidence>
<keyword evidence="5" id="KW-0406">Ion transport</keyword>
<dbReference type="Pfam" id="PF00571">
    <property type="entry name" value="CBS"/>
    <property type="match status" value="2"/>
</dbReference>
<evidence type="ECO:0000256" key="3">
    <source>
        <dbReference type="ARBA" id="ARBA00022692"/>
    </source>
</evidence>
<feature type="transmembrane region" description="Helical" evidence="11">
    <location>
        <begin position="251"/>
        <end position="270"/>
    </location>
</feature>
<keyword evidence="6 11" id="KW-0472">Membrane</keyword>
<dbReference type="Proteomes" id="UP001501207">
    <property type="component" value="Unassembled WGS sequence"/>
</dbReference>
<dbReference type="PANTHER" id="PTHR43427">
    <property type="entry name" value="CHLORIDE CHANNEL PROTEIN CLC-E"/>
    <property type="match status" value="1"/>
</dbReference>
<keyword evidence="8" id="KW-0868">Chloride</keyword>
<feature type="transmembrane region" description="Helical" evidence="11">
    <location>
        <begin position="404"/>
        <end position="428"/>
    </location>
</feature>
<proteinExistence type="predicted"/>
<dbReference type="SUPFAM" id="SSF81340">
    <property type="entry name" value="Clc chloride channel"/>
    <property type="match status" value="1"/>
</dbReference>
<feature type="transmembrane region" description="Helical" evidence="11">
    <location>
        <begin position="207"/>
        <end position="230"/>
    </location>
</feature>
<gene>
    <name evidence="13" type="ORF">GCM10023143_21460</name>
</gene>
<evidence type="ECO:0000256" key="2">
    <source>
        <dbReference type="ARBA" id="ARBA00022448"/>
    </source>
</evidence>
<evidence type="ECO:0000256" key="9">
    <source>
        <dbReference type="ARBA" id="ARBA00023303"/>
    </source>
</evidence>
<keyword evidence="10" id="KW-0129">CBS domain</keyword>
<evidence type="ECO:0000256" key="11">
    <source>
        <dbReference type="SAM" id="Phobius"/>
    </source>
</evidence>
<dbReference type="EMBL" id="BAABFN010000005">
    <property type="protein sequence ID" value="GAA4312023.1"/>
    <property type="molecule type" value="Genomic_DNA"/>
</dbReference>
<sequence>MQNIRKYYRFLRSFRDLEEKSAEVIRHHEVPLEWLHKKLRRNQFLTLSGILVGCTAGLAGVLLKALVHFIHLFITQDYHLPYQLLFYLIFPFLGILLTVVIVRFVLKGKDGKGIPKVLSEIAQKSSMVDPRKMYSQIIQGAVTVGLGGSAGLESPIAITGAAIGSNYARTYRLNYKERTLLLAAGAAAGIAAAFDAPIAGVMFAMEVLLAGVVFSDFIPLIIASVCGALLSKIILGDEIILHFRLKQDFNYWNVPFYLALGVLSGLYSRYYMLMANRVDHFFERYRGRVFLRGIIGGAALSLLCFFFPPLFGDGYESIKVLVDQSGASLLTGSLYVNLIQHSWAVLVFVGLICLAKVFATTVTISSGGNGGNFAPSLFAGAFLGYCFAYALSMAGWVELPIANFAIVGMAGAMSGIMYAPLTSIFLIAEATGGYDLFIPLMIVSTTSYLIVRRFSPYSLEVKRLVDKGQVFTRQHDRNLLSLLHTGDIIEKDIRIISPEATLRELVALIKISSRNLFGVVNDAGELEGIIVLDDVKEVMFNTELYDSTHIRQLMKNPPAFIDVQEPMQQVMKKFDETGAWNLPVTNGKKFLGFVSKSSLLNRYRQLLKDYSTSEEEL</sequence>
<dbReference type="Gene3D" id="1.10.3080.10">
    <property type="entry name" value="Clc chloride channel"/>
    <property type="match status" value="1"/>
</dbReference>
<feature type="transmembrane region" description="Helical" evidence="11">
    <location>
        <begin position="179"/>
        <end position="201"/>
    </location>
</feature>
<keyword evidence="7" id="KW-0869">Chloride channel</keyword>
<name>A0ABP8FVS1_9BACT</name>
<dbReference type="InterPro" id="IPR014743">
    <property type="entry name" value="Cl-channel_core"/>
</dbReference>
<dbReference type="RefSeq" id="WP_344979090.1">
    <property type="nucleotide sequence ID" value="NZ_BAABFN010000005.1"/>
</dbReference>
<evidence type="ECO:0000256" key="4">
    <source>
        <dbReference type="ARBA" id="ARBA00022989"/>
    </source>
</evidence>
<dbReference type="CDD" id="cd00400">
    <property type="entry name" value="Voltage_gated_ClC"/>
    <property type="match status" value="1"/>
</dbReference>
<dbReference type="InterPro" id="IPR050368">
    <property type="entry name" value="ClC-type_chloride_channel"/>
</dbReference>
<dbReference type="Pfam" id="PF00654">
    <property type="entry name" value="Voltage_CLC"/>
    <property type="match status" value="1"/>
</dbReference>
<evidence type="ECO:0000256" key="1">
    <source>
        <dbReference type="ARBA" id="ARBA00004141"/>
    </source>
</evidence>
<keyword evidence="2" id="KW-0813">Transport</keyword>
<dbReference type="Gene3D" id="3.10.580.10">
    <property type="entry name" value="CBS-domain"/>
    <property type="match status" value="1"/>
</dbReference>
<reference evidence="14" key="1">
    <citation type="journal article" date="2019" name="Int. J. Syst. Evol. Microbiol.">
        <title>The Global Catalogue of Microorganisms (GCM) 10K type strain sequencing project: providing services to taxonomists for standard genome sequencing and annotation.</title>
        <authorList>
            <consortium name="The Broad Institute Genomics Platform"/>
            <consortium name="The Broad Institute Genome Sequencing Center for Infectious Disease"/>
            <person name="Wu L."/>
            <person name="Ma J."/>
        </authorList>
    </citation>
    <scope>NUCLEOTIDE SEQUENCE [LARGE SCALE GENOMIC DNA]</scope>
    <source>
        <strain evidence="14">JCM 17664</strain>
    </source>
</reference>
<evidence type="ECO:0000313" key="14">
    <source>
        <dbReference type="Proteomes" id="UP001501207"/>
    </source>
</evidence>
<feature type="transmembrane region" description="Helical" evidence="11">
    <location>
        <begin position="434"/>
        <end position="451"/>
    </location>
</feature>
<dbReference type="PROSITE" id="PS51371">
    <property type="entry name" value="CBS"/>
    <property type="match status" value="2"/>
</dbReference>
<feature type="transmembrane region" description="Helical" evidence="11">
    <location>
        <begin position="84"/>
        <end position="106"/>
    </location>
</feature>
<evidence type="ECO:0000259" key="12">
    <source>
        <dbReference type="PROSITE" id="PS51371"/>
    </source>
</evidence>
<keyword evidence="4 11" id="KW-1133">Transmembrane helix</keyword>
<dbReference type="InterPro" id="IPR001807">
    <property type="entry name" value="ClC"/>
</dbReference>
<comment type="subcellular location">
    <subcellularLocation>
        <location evidence="1">Membrane</location>
        <topology evidence="1">Multi-pass membrane protein</topology>
    </subcellularLocation>
</comment>
<keyword evidence="14" id="KW-1185">Reference proteome</keyword>